<protein>
    <submittedName>
        <fullName evidence="4">Uncharacterized protein</fullName>
    </submittedName>
</protein>
<dbReference type="OrthoDB" id="770224at2759"/>
<dbReference type="EMBL" id="SZYD01000013">
    <property type="protein sequence ID" value="KAD4384579.1"/>
    <property type="molecule type" value="Genomic_DNA"/>
</dbReference>
<comment type="similarity">
    <text evidence="3">Belongs to the GRAS family.</text>
</comment>
<reference evidence="4 5" key="1">
    <citation type="submission" date="2019-05" db="EMBL/GenBank/DDBJ databases">
        <title>Mikania micrantha, genome provides insights into the molecular mechanism of rapid growth.</title>
        <authorList>
            <person name="Liu B."/>
        </authorList>
    </citation>
    <scope>NUCLEOTIDE SEQUENCE [LARGE SCALE GENOMIC DNA]</scope>
    <source>
        <strain evidence="4">NLD-2019</strain>
        <tissue evidence="4">Leaf</tissue>
    </source>
</reference>
<dbReference type="PROSITE" id="PS50985">
    <property type="entry name" value="GRAS"/>
    <property type="match status" value="1"/>
</dbReference>
<evidence type="ECO:0000313" key="5">
    <source>
        <dbReference type="Proteomes" id="UP000326396"/>
    </source>
</evidence>
<evidence type="ECO:0000256" key="3">
    <source>
        <dbReference type="PROSITE-ProRule" id="PRU01191"/>
    </source>
</evidence>
<dbReference type="AlphaFoldDB" id="A0A5N6N2S8"/>
<name>A0A5N6N2S8_9ASTR</name>
<dbReference type="Pfam" id="PF03514">
    <property type="entry name" value="GRAS"/>
    <property type="match status" value="1"/>
</dbReference>
<comment type="caution">
    <text evidence="4">The sequence shown here is derived from an EMBL/GenBank/DDBJ whole genome shotgun (WGS) entry which is preliminary data.</text>
</comment>
<comment type="caution">
    <text evidence="3">Lacks conserved residue(s) required for the propagation of feature annotation.</text>
</comment>
<feature type="region of interest" description="SAW" evidence="3">
    <location>
        <begin position="366"/>
        <end position="442"/>
    </location>
</feature>
<dbReference type="InterPro" id="IPR005202">
    <property type="entry name" value="TF_GRAS"/>
</dbReference>
<proteinExistence type="inferred from homology"/>
<gene>
    <name evidence="4" type="ORF">E3N88_24747</name>
</gene>
<evidence type="ECO:0000256" key="1">
    <source>
        <dbReference type="ARBA" id="ARBA00023015"/>
    </source>
</evidence>
<keyword evidence="5" id="KW-1185">Reference proteome</keyword>
<dbReference type="PANTHER" id="PTHR31636">
    <property type="entry name" value="OSJNBA0084A10.13 PROTEIN-RELATED"/>
    <property type="match status" value="1"/>
</dbReference>
<accession>A0A5N6N2S8</accession>
<keyword evidence="1" id="KW-0805">Transcription regulation</keyword>
<sequence>MPPFDTCVFRRIYNYSKGDVENQESRGKLPLLYEEDDSRNISKVSRGFPLSTENHQVAHKPLKNFHGLDDLFLDTAPPFCSYEHKMQELADIESQYSELVKPHRQSHEEAVRNEASGPKISTDAIIRLGGERFIQSCSSTLLNDISNPIHPYGSSFSGLSDLEVKDVQLIENLLLSAEKVTQQQFERSIKLLDWCVQCTILMQALVSQPDCPIKHLKITAVGINSKQQIEQTGDWLKSFAETINLSFSFNTVIVEDMLDFNKDLLELDPDEALGVYSSFGLWTMIACQDRLESLMNVIKSSNPRVMVVCEVAVNLNSPNFVNRFIEGLFYYGALFDSLEECLSREDENRSLTESMYFGTGIHSIVASEGAERAIRHVSIDVWRKFFARFGMKEIELSMSSLYQANLVAAKFSYGSFCTFDRDGNSLVMGWKGTPIQCLSAWKFS</sequence>
<dbReference type="Proteomes" id="UP000326396">
    <property type="component" value="Linkage Group LG3"/>
</dbReference>
<organism evidence="4 5">
    <name type="scientific">Mikania micrantha</name>
    <name type="common">bitter vine</name>
    <dbReference type="NCBI Taxonomy" id="192012"/>
    <lineage>
        <taxon>Eukaryota</taxon>
        <taxon>Viridiplantae</taxon>
        <taxon>Streptophyta</taxon>
        <taxon>Embryophyta</taxon>
        <taxon>Tracheophyta</taxon>
        <taxon>Spermatophyta</taxon>
        <taxon>Magnoliopsida</taxon>
        <taxon>eudicotyledons</taxon>
        <taxon>Gunneridae</taxon>
        <taxon>Pentapetalae</taxon>
        <taxon>asterids</taxon>
        <taxon>campanulids</taxon>
        <taxon>Asterales</taxon>
        <taxon>Asteraceae</taxon>
        <taxon>Asteroideae</taxon>
        <taxon>Heliantheae alliance</taxon>
        <taxon>Eupatorieae</taxon>
        <taxon>Mikania</taxon>
    </lineage>
</organism>
<keyword evidence="2" id="KW-0804">Transcription</keyword>
<evidence type="ECO:0000313" key="4">
    <source>
        <dbReference type="EMBL" id="KAD4384579.1"/>
    </source>
</evidence>
<evidence type="ECO:0000256" key="2">
    <source>
        <dbReference type="ARBA" id="ARBA00023163"/>
    </source>
</evidence>
<feature type="region of interest" description="Leucine repeat II (LRII)" evidence="3">
    <location>
        <begin position="231"/>
        <end position="263"/>
    </location>
</feature>